<comment type="similarity">
    <text evidence="6">Belongs to the alpha-carbonic anhydrase family.</text>
</comment>
<feature type="domain" description="Alpha-carbonic anhydrase" evidence="7">
    <location>
        <begin position="83"/>
        <end position="309"/>
    </location>
</feature>
<dbReference type="InterPro" id="IPR023561">
    <property type="entry name" value="Carbonic_anhydrase_a-class"/>
</dbReference>
<dbReference type="InterPro" id="IPR001148">
    <property type="entry name" value="CA_dom"/>
</dbReference>
<evidence type="ECO:0000313" key="8">
    <source>
        <dbReference type="EMBL" id="KAK2624939.1"/>
    </source>
</evidence>
<dbReference type="EMBL" id="JAUBYV010000008">
    <property type="protein sequence ID" value="KAK2624939.1"/>
    <property type="molecule type" value="Genomic_DNA"/>
</dbReference>
<evidence type="ECO:0000256" key="3">
    <source>
        <dbReference type="ARBA" id="ARBA00022723"/>
    </source>
</evidence>
<evidence type="ECO:0000256" key="5">
    <source>
        <dbReference type="ARBA" id="ARBA00023239"/>
    </source>
</evidence>
<dbReference type="PROSITE" id="PS51144">
    <property type="entry name" value="ALPHA_CA_2"/>
    <property type="match status" value="1"/>
</dbReference>
<dbReference type="InterPro" id="IPR041891">
    <property type="entry name" value="Alpha_CA_prokaryot-like"/>
</dbReference>
<dbReference type="InterPro" id="IPR018338">
    <property type="entry name" value="Carbonic_anhydrase_a-class_CS"/>
</dbReference>
<dbReference type="SMART" id="SM01057">
    <property type="entry name" value="Carb_anhydrase"/>
    <property type="match status" value="1"/>
</dbReference>
<dbReference type="CDD" id="cd03124">
    <property type="entry name" value="alpha_CA_prokaryotic_like"/>
    <property type="match status" value="1"/>
</dbReference>
<comment type="function">
    <text evidence="6">Reversible hydration of carbon dioxide.</text>
</comment>
<dbReference type="SUPFAM" id="SSF51069">
    <property type="entry name" value="Carbonic anhydrase"/>
    <property type="match status" value="1"/>
</dbReference>
<dbReference type="GO" id="GO:0008270">
    <property type="term" value="F:zinc ion binding"/>
    <property type="evidence" value="ECO:0007669"/>
    <property type="project" value="UniProtKB-UniRule"/>
</dbReference>
<comment type="caution">
    <text evidence="8">The sequence shown here is derived from an EMBL/GenBank/DDBJ whole genome shotgun (WGS) entry which is preliminary data.</text>
</comment>
<name>A0AAD9SXX0_9HELO</name>
<reference evidence="8" key="1">
    <citation type="submission" date="2023-06" db="EMBL/GenBank/DDBJ databases">
        <title>Draft genome of Marssonina rosae.</title>
        <authorList>
            <person name="Cheng Q."/>
        </authorList>
    </citation>
    <scope>NUCLEOTIDE SEQUENCE</scope>
    <source>
        <strain evidence="8">R4</strain>
    </source>
</reference>
<evidence type="ECO:0000259" key="7">
    <source>
        <dbReference type="PROSITE" id="PS51144"/>
    </source>
</evidence>
<evidence type="ECO:0000256" key="1">
    <source>
        <dbReference type="ARBA" id="ARBA00001947"/>
    </source>
</evidence>
<dbReference type="Proteomes" id="UP001285354">
    <property type="component" value="Unassembled WGS sequence"/>
</dbReference>
<dbReference type="PROSITE" id="PS00162">
    <property type="entry name" value="ALPHA_CA_1"/>
    <property type="match status" value="1"/>
</dbReference>
<evidence type="ECO:0000256" key="6">
    <source>
        <dbReference type="RuleBase" id="RU367011"/>
    </source>
</evidence>
<dbReference type="EC" id="4.2.1.1" evidence="2 6"/>
<sequence length="309" mass="33329">MLLPSSSSSSSSHSLHSLLSRYQRTINTIFSYCSSIISVQLSQTSSPHPAIMFRALVTFAVLSGVLACPDHSTASHLSKRQAIPWNYDEQDAWANNHPFCANGTKQSPIDLPAGSFSKVQVPAFNYQTMVSGDLSNWGYGPSFSLNNINGQDASGNPSFTANGVTYYLLGFHTHIISEHTIDGQPHAAEIHLVHGDASGAPIGVVGFPLAVGSESGFFEILPSTPGITSTDSVHLESWDMSKLLAEGNNLKDYWSYEGSLTTPDCAEGKRWWVSGKTVTISQVQLDNLLKVSAPSARKTQQIIDQGLNI</sequence>
<evidence type="ECO:0000256" key="4">
    <source>
        <dbReference type="ARBA" id="ARBA00022833"/>
    </source>
</evidence>
<evidence type="ECO:0000313" key="9">
    <source>
        <dbReference type="Proteomes" id="UP001285354"/>
    </source>
</evidence>
<dbReference type="Gene3D" id="3.10.200.10">
    <property type="entry name" value="Alpha carbonic anhydrase"/>
    <property type="match status" value="1"/>
</dbReference>
<dbReference type="InterPro" id="IPR036398">
    <property type="entry name" value="CA_dom_sf"/>
</dbReference>
<dbReference type="PANTHER" id="PTHR18952:SF274">
    <property type="entry name" value="ALPHA-CARBONIC ANHYDRASE DOMAIN-CONTAINING PROTEIN"/>
    <property type="match status" value="1"/>
</dbReference>
<keyword evidence="9" id="KW-1185">Reference proteome</keyword>
<dbReference type="Pfam" id="PF00194">
    <property type="entry name" value="Carb_anhydrase"/>
    <property type="match status" value="1"/>
</dbReference>
<dbReference type="AlphaFoldDB" id="A0AAD9SXX0"/>
<accession>A0AAD9SXX0</accession>
<keyword evidence="4 6" id="KW-0862">Zinc</keyword>
<comment type="cofactor">
    <cofactor evidence="1 6">
        <name>Zn(2+)</name>
        <dbReference type="ChEBI" id="CHEBI:29105"/>
    </cofactor>
</comment>
<dbReference type="PANTHER" id="PTHR18952">
    <property type="entry name" value="CARBONIC ANHYDRASE"/>
    <property type="match status" value="1"/>
</dbReference>
<keyword evidence="5 6" id="KW-0456">Lyase</keyword>
<keyword evidence="3 6" id="KW-0479">Metal-binding</keyword>
<organism evidence="8 9">
    <name type="scientific">Diplocarpon rosae</name>
    <dbReference type="NCBI Taxonomy" id="946125"/>
    <lineage>
        <taxon>Eukaryota</taxon>
        <taxon>Fungi</taxon>
        <taxon>Dikarya</taxon>
        <taxon>Ascomycota</taxon>
        <taxon>Pezizomycotina</taxon>
        <taxon>Leotiomycetes</taxon>
        <taxon>Helotiales</taxon>
        <taxon>Drepanopezizaceae</taxon>
        <taxon>Diplocarpon</taxon>
    </lineage>
</organism>
<comment type="catalytic activity">
    <reaction evidence="6">
        <text>hydrogencarbonate + H(+) = CO2 + H2O</text>
        <dbReference type="Rhea" id="RHEA:10748"/>
        <dbReference type="ChEBI" id="CHEBI:15377"/>
        <dbReference type="ChEBI" id="CHEBI:15378"/>
        <dbReference type="ChEBI" id="CHEBI:16526"/>
        <dbReference type="ChEBI" id="CHEBI:17544"/>
        <dbReference type="EC" id="4.2.1.1"/>
    </reaction>
</comment>
<protein>
    <recommendedName>
        <fullName evidence="2 6">Carbonic anhydrase</fullName>
        <ecNumber evidence="2 6">4.2.1.1</ecNumber>
    </recommendedName>
</protein>
<proteinExistence type="inferred from homology"/>
<dbReference type="GO" id="GO:0004089">
    <property type="term" value="F:carbonate dehydratase activity"/>
    <property type="evidence" value="ECO:0007669"/>
    <property type="project" value="UniProtKB-UniRule"/>
</dbReference>
<evidence type="ECO:0000256" key="2">
    <source>
        <dbReference type="ARBA" id="ARBA00012925"/>
    </source>
</evidence>
<gene>
    <name evidence="8" type="ORF">QTJ16_005308</name>
</gene>